<organism evidence="6 7">
    <name type="scientific">Seohaeicola nanhaiensis</name>
    <dbReference type="NCBI Taxonomy" id="1387282"/>
    <lineage>
        <taxon>Bacteria</taxon>
        <taxon>Pseudomonadati</taxon>
        <taxon>Pseudomonadota</taxon>
        <taxon>Alphaproteobacteria</taxon>
        <taxon>Rhodobacterales</taxon>
        <taxon>Roseobacteraceae</taxon>
        <taxon>Seohaeicola</taxon>
    </lineage>
</organism>
<feature type="domain" description="HTH tetR-type" evidence="5">
    <location>
        <begin position="14"/>
        <end position="73"/>
    </location>
</feature>
<dbReference type="PANTHER" id="PTHR30055">
    <property type="entry name" value="HTH-TYPE TRANSCRIPTIONAL REGULATOR RUTR"/>
    <property type="match status" value="1"/>
</dbReference>
<keyword evidence="7" id="KW-1185">Reference proteome</keyword>
<evidence type="ECO:0000313" key="7">
    <source>
        <dbReference type="Proteomes" id="UP001595973"/>
    </source>
</evidence>
<dbReference type="SUPFAM" id="SSF46689">
    <property type="entry name" value="Homeodomain-like"/>
    <property type="match status" value="1"/>
</dbReference>
<dbReference type="PRINTS" id="PR00455">
    <property type="entry name" value="HTHTETR"/>
</dbReference>
<evidence type="ECO:0000256" key="1">
    <source>
        <dbReference type="ARBA" id="ARBA00023015"/>
    </source>
</evidence>
<dbReference type="Pfam" id="PF00440">
    <property type="entry name" value="TetR_N"/>
    <property type="match status" value="1"/>
</dbReference>
<dbReference type="EMBL" id="JBHSGI010000002">
    <property type="protein sequence ID" value="MFC4667493.1"/>
    <property type="molecule type" value="Genomic_DNA"/>
</dbReference>
<dbReference type="InterPro" id="IPR036271">
    <property type="entry name" value="Tet_transcr_reg_TetR-rel_C_sf"/>
</dbReference>
<feature type="DNA-binding region" description="H-T-H motif" evidence="4">
    <location>
        <begin position="36"/>
        <end position="55"/>
    </location>
</feature>
<accession>A0ABV9KC73</accession>
<dbReference type="Proteomes" id="UP001595973">
    <property type="component" value="Unassembled WGS sequence"/>
</dbReference>
<evidence type="ECO:0000256" key="2">
    <source>
        <dbReference type="ARBA" id="ARBA00023125"/>
    </source>
</evidence>
<comment type="caution">
    <text evidence="6">The sequence shown here is derived from an EMBL/GenBank/DDBJ whole genome shotgun (WGS) entry which is preliminary data.</text>
</comment>
<evidence type="ECO:0000313" key="6">
    <source>
        <dbReference type="EMBL" id="MFC4667493.1"/>
    </source>
</evidence>
<dbReference type="RefSeq" id="WP_380715711.1">
    <property type="nucleotide sequence ID" value="NZ_JBHSGI010000002.1"/>
</dbReference>
<dbReference type="PANTHER" id="PTHR30055:SF234">
    <property type="entry name" value="HTH-TYPE TRANSCRIPTIONAL REGULATOR BETI"/>
    <property type="match status" value="1"/>
</dbReference>
<dbReference type="InterPro" id="IPR001647">
    <property type="entry name" value="HTH_TetR"/>
</dbReference>
<dbReference type="Gene3D" id="1.10.357.10">
    <property type="entry name" value="Tetracycline Repressor, domain 2"/>
    <property type="match status" value="1"/>
</dbReference>
<dbReference type="Pfam" id="PF21597">
    <property type="entry name" value="TetR_C_43"/>
    <property type="match status" value="1"/>
</dbReference>
<protein>
    <submittedName>
        <fullName evidence="6">TetR/AcrR family transcriptional regulator</fullName>
    </submittedName>
</protein>
<dbReference type="SUPFAM" id="SSF48498">
    <property type="entry name" value="Tetracyclin repressor-like, C-terminal domain"/>
    <property type="match status" value="1"/>
</dbReference>
<gene>
    <name evidence="6" type="ORF">ACFO5X_02900</name>
</gene>
<evidence type="ECO:0000256" key="4">
    <source>
        <dbReference type="PROSITE-ProRule" id="PRU00335"/>
    </source>
</evidence>
<proteinExistence type="predicted"/>
<keyword evidence="1" id="KW-0805">Transcription regulation</keyword>
<keyword evidence="2 4" id="KW-0238">DNA-binding</keyword>
<evidence type="ECO:0000256" key="3">
    <source>
        <dbReference type="ARBA" id="ARBA00023163"/>
    </source>
</evidence>
<dbReference type="PROSITE" id="PS50977">
    <property type="entry name" value="HTH_TETR_2"/>
    <property type="match status" value="1"/>
</dbReference>
<dbReference type="InterPro" id="IPR009057">
    <property type="entry name" value="Homeodomain-like_sf"/>
</dbReference>
<evidence type="ECO:0000259" key="5">
    <source>
        <dbReference type="PROSITE" id="PS50977"/>
    </source>
</evidence>
<reference evidence="7" key="1">
    <citation type="journal article" date="2019" name="Int. J. Syst. Evol. Microbiol.">
        <title>The Global Catalogue of Microorganisms (GCM) 10K type strain sequencing project: providing services to taxonomists for standard genome sequencing and annotation.</title>
        <authorList>
            <consortium name="The Broad Institute Genomics Platform"/>
            <consortium name="The Broad Institute Genome Sequencing Center for Infectious Disease"/>
            <person name="Wu L."/>
            <person name="Ma J."/>
        </authorList>
    </citation>
    <scope>NUCLEOTIDE SEQUENCE [LARGE SCALE GENOMIC DNA]</scope>
    <source>
        <strain evidence="7">CGMCC 4.7283</strain>
    </source>
</reference>
<dbReference type="InterPro" id="IPR049445">
    <property type="entry name" value="TetR_SbtR-like_C"/>
</dbReference>
<name>A0ABV9KC73_9RHOB</name>
<sequence>MAEPRMRKPRADALKNRELLISAAREVLGKGGPNASLEAVARQAGVGIGTLYRHFPTREALFHAVFSHDLETLVQSAEAMEADADPLNAVRRWLHSNVALVETKRGMLGALSVVMTDESKQTYAQLSERLSKTINRLLARAAAEGRVRDGVTAEDLMQTMYALCYARAPGPGWREQILRLLDIFIDGLRPMPRT</sequence>
<keyword evidence="3" id="KW-0804">Transcription</keyword>
<dbReference type="InterPro" id="IPR050109">
    <property type="entry name" value="HTH-type_TetR-like_transc_reg"/>
</dbReference>